<name>A0ABR0EC14_ZASCE</name>
<dbReference type="Proteomes" id="UP001305779">
    <property type="component" value="Unassembled WGS sequence"/>
</dbReference>
<keyword evidence="3" id="KW-1185">Reference proteome</keyword>
<keyword evidence="1" id="KW-0472">Membrane</keyword>
<accession>A0ABR0EC14</accession>
<evidence type="ECO:0000313" key="2">
    <source>
        <dbReference type="EMBL" id="KAK4498801.1"/>
    </source>
</evidence>
<reference evidence="2 3" key="1">
    <citation type="journal article" date="2023" name="G3 (Bethesda)">
        <title>A chromosome-level genome assembly of Zasmidium syzygii isolated from banana leaves.</title>
        <authorList>
            <person name="van Westerhoven A.C."/>
            <person name="Mehrabi R."/>
            <person name="Talebi R."/>
            <person name="Steentjes M.B.F."/>
            <person name="Corcolon B."/>
            <person name="Chong P.A."/>
            <person name="Kema G.H.J."/>
            <person name="Seidl M.F."/>
        </authorList>
    </citation>
    <scope>NUCLEOTIDE SEQUENCE [LARGE SCALE GENOMIC DNA]</scope>
    <source>
        <strain evidence="2 3">P124</strain>
    </source>
</reference>
<dbReference type="PANTHER" id="PTHR28092">
    <property type="entry name" value="FACTOR-INDUCED GENE 1 PROTEIN"/>
    <property type="match status" value="1"/>
</dbReference>
<feature type="transmembrane region" description="Helical" evidence="1">
    <location>
        <begin position="73"/>
        <end position="95"/>
    </location>
</feature>
<keyword evidence="1" id="KW-0812">Transmembrane</keyword>
<feature type="transmembrane region" description="Helical" evidence="1">
    <location>
        <begin position="22"/>
        <end position="45"/>
    </location>
</feature>
<evidence type="ECO:0000256" key="1">
    <source>
        <dbReference type="SAM" id="Phobius"/>
    </source>
</evidence>
<proteinExistence type="predicted"/>
<keyword evidence="1" id="KW-1133">Transmembrane helix</keyword>
<comment type="caution">
    <text evidence="2">The sequence shown here is derived from an EMBL/GenBank/DDBJ whole genome shotgun (WGS) entry which is preliminary data.</text>
</comment>
<evidence type="ECO:0008006" key="4">
    <source>
        <dbReference type="Google" id="ProtNLM"/>
    </source>
</evidence>
<organism evidence="2 3">
    <name type="scientific">Zasmidium cellare</name>
    <name type="common">Wine cellar mold</name>
    <name type="synonym">Racodium cellare</name>
    <dbReference type="NCBI Taxonomy" id="395010"/>
    <lineage>
        <taxon>Eukaryota</taxon>
        <taxon>Fungi</taxon>
        <taxon>Dikarya</taxon>
        <taxon>Ascomycota</taxon>
        <taxon>Pezizomycotina</taxon>
        <taxon>Dothideomycetes</taxon>
        <taxon>Dothideomycetidae</taxon>
        <taxon>Mycosphaerellales</taxon>
        <taxon>Mycosphaerellaceae</taxon>
        <taxon>Zasmidium</taxon>
    </lineage>
</organism>
<dbReference type="InterPro" id="IPR033481">
    <property type="entry name" value="Dni1/Fig1"/>
</dbReference>
<sequence length="153" mass="16238">MDGGRNDTLGAVPLASHFRGDVVFPGLLIGGLALEALCWAGLATFPGWHEEHDARTGSDIDIKPFPSRPVTNACIMASGLATIFFLISALWQHIAAAATISVAKSVTHDQLNGRVGAAATVLVWLTFGLSVLPFLGLFIMSLSIRLLDKLIED</sequence>
<dbReference type="PANTHER" id="PTHR28092:SF1">
    <property type="entry name" value="FACTOR-INDUCED GENE 1 PROTEIN"/>
    <property type="match status" value="1"/>
</dbReference>
<gene>
    <name evidence="2" type="ORF">PRZ48_009311</name>
</gene>
<evidence type="ECO:0000313" key="3">
    <source>
        <dbReference type="Proteomes" id="UP001305779"/>
    </source>
</evidence>
<protein>
    <recommendedName>
        <fullName evidence="4">DUF4190 domain-containing protein</fullName>
    </recommendedName>
</protein>
<dbReference type="EMBL" id="JAXOVC010000007">
    <property type="protein sequence ID" value="KAK4498801.1"/>
    <property type="molecule type" value="Genomic_DNA"/>
</dbReference>
<feature type="transmembrane region" description="Helical" evidence="1">
    <location>
        <begin position="115"/>
        <end position="139"/>
    </location>
</feature>
<dbReference type="Pfam" id="PF12351">
    <property type="entry name" value="Fig1"/>
    <property type="match status" value="1"/>
</dbReference>